<evidence type="ECO:0000313" key="1">
    <source>
        <dbReference type="EMBL" id="DAD68896.1"/>
    </source>
</evidence>
<proteinExistence type="predicted"/>
<dbReference type="EMBL" id="BK014711">
    <property type="protein sequence ID" value="DAD68896.1"/>
    <property type="molecule type" value="Genomic_DNA"/>
</dbReference>
<accession>A0A8S5LG24</accession>
<name>A0A8S5LG24_9CAUD</name>
<organism evidence="1">
    <name type="scientific">Siphoviridae sp. ctbrg2</name>
    <dbReference type="NCBI Taxonomy" id="2823589"/>
    <lineage>
        <taxon>Viruses</taxon>
        <taxon>Duplodnaviria</taxon>
        <taxon>Heunggongvirae</taxon>
        <taxon>Uroviricota</taxon>
        <taxon>Caudoviricetes</taxon>
    </lineage>
</organism>
<reference evidence="1" key="1">
    <citation type="journal article" date="2021" name="Proc. Natl. Acad. Sci. U.S.A.">
        <title>A Catalog of Tens of Thousands of Viruses from Human Metagenomes Reveals Hidden Associations with Chronic Diseases.</title>
        <authorList>
            <person name="Tisza M.J."/>
            <person name="Buck C.B."/>
        </authorList>
    </citation>
    <scope>NUCLEOTIDE SEQUENCE</scope>
    <source>
        <strain evidence="1">Ctbrg2</strain>
    </source>
</reference>
<protein>
    <submittedName>
        <fullName evidence="1">Uncharacterized protein</fullName>
    </submittedName>
</protein>
<sequence length="52" mass="6174">MWATSRDGVAITRIKQPGFPRVRKTDLRRGGFDTLMRDVREDNCIFHNNRLR</sequence>